<name>A0A9X1RLS3_9BURK</name>
<dbReference type="InterPro" id="IPR052552">
    <property type="entry name" value="YeaO-like"/>
</dbReference>
<evidence type="ECO:0000313" key="1">
    <source>
        <dbReference type="EMBL" id="MCG5072494.1"/>
    </source>
</evidence>
<accession>A0A9X1RLS3</accession>
<dbReference type="AlphaFoldDB" id="A0A9X1RLS3"/>
<organism evidence="1 2">
    <name type="scientific">Paraburkholderia tagetis</name>
    <dbReference type="NCBI Taxonomy" id="2913261"/>
    <lineage>
        <taxon>Bacteria</taxon>
        <taxon>Pseudomonadati</taxon>
        <taxon>Pseudomonadota</taxon>
        <taxon>Betaproteobacteria</taxon>
        <taxon>Burkholderiales</taxon>
        <taxon>Burkholderiaceae</taxon>
        <taxon>Paraburkholderia</taxon>
    </lineage>
</organism>
<proteinExistence type="predicted"/>
<keyword evidence="2" id="KW-1185">Reference proteome</keyword>
<evidence type="ECO:0000313" key="2">
    <source>
        <dbReference type="Proteomes" id="UP001139308"/>
    </source>
</evidence>
<gene>
    <name evidence="1" type="ORF">L5014_03820</name>
</gene>
<dbReference type="PANTHER" id="PTHR36849">
    <property type="entry name" value="CYTOPLASMIC PROTEIN-RELATED"/>
    <property type="match status" value="1"/>
</dbReference>
<comment type="caution">
    <text evidence="1">The sequence shown here is derived from an EMBL/GenBank/DDBJ whole genome shotgun (WGS) entry which is preliminary data.</text>
</comment>
<dbReference type="Proteomes" id="UP001139308">
    <property type="component" value="Unassembled WGS sequence"/>
</dbReference>
<dbReference type="Pfam" id="PF22752">
    <property type="entry name" value="DUF488-N3i"/>
    <property type="match status" value="1"/>
</dbReference>
<dbReference type="EMBL" id="JAKLJA010000002">
    <property type="protein sequence ID" value="MCG5072494.1"/>
    <property type="molecule type" value="Genomic_DNA"/>
</dbReference>
<reference evidence="1" key="1">
    <citation type="submission" date="2022-01" db="EMBL/GenBank/DDBJ databases">
        <title>Genome sequence and assembly of Parabukholderia sp. RG36.</title>
        <authorList>
            <person name="Chhetri G."/>
        </authorList>
    </citation>
    <scope>NUCLEOTIDE SEQUENCE</scope>
    <source>
        <strain evidence="1">RG36</strain>
    </source>
</reference>
<dbReference type="RefSeq" id="WP_238462498.1">
    <property type="nucleotide sequence ID" value="NZ_JAKLJA010000002.1"/>
</dbReference>
<protein>
    <submittedName>
        <fullName evidence="1">DUF488 family protein</fullName>
    </submittedName>
</protein>
<dbReference type="PANTHER" id="PTHR36849:SF1">
    <property type="entry name" value="CYTOPLASMIC PROTEIN"/>
    <property type="match status" value="1"/>
</dbReference>
<sequence>MTQPAITVQRVYEPLPEDGQACFLVDRLWPRGMSKEKLAHVTWAKDVAPSTELREWFHKDPEQWDEFRRRYLAELDANHAAWEPIVEASKAHPVVLLFSSHDTEHNNAAVLRDYLMKKRRK</sequence>